<proteinExistence type="predicted"/>
<keyword evidence="1" id="KW-0812">Transmembrane</keyword>
<name>A0A7J5UV69_9MICO</name>
<accession>A0A7J5UV69</accession>
<sequence>MLGQCLFTVALRVLLAWIYNNTGPGVLAVVACQASSNVAWSLFPNHGSHYDPVVTGLLTAAVALGVVLRFGGRTLVR</sequence>
<feature type="transmembrane region" description="Helical" evidence="1">
    <location>
        <begin position="52"/>
        <end position="71"/>
    </location>
</feature>
<evidence type="ECO:0000313" key="2">
    <source>
        <dbReference type="EMBL" id="KAE8766163.1"/>
    </source>
</evidence>
<evidence type="ECO:0000313" key="3">
    <source>
        <dbReference type="Proteomes" id="UP000451860"/>
    </source>
</evidence>
<keyword evidence="1" id="KW-1133">Transmembrane helix</keyword>
<gene>
    <name evidence="2" type="ORF">GB883_00580</name>
</gene>
<comment type="caution">
    <text evidence="2">The sequence shown here is derived from an EMBL/GenBank/DDBJ whole genome shotgun (WGS) entry which is preliminary data.</text>
</comment>
<keyword evidence="3" id="KW-1185">Reference proteome</keyword>
<dbReference type="RefSeq" id="WP_152199519.1">
    <property type="nucleotide sequence ID" value="NZ_VUKF01000001.1"/>
</dbReference>
<dbReference type="OrthoDB" id="9777755at2"/>
<organism evidence="2 3">
    <name type="scientific">Georgenia thermotolerans</name>
    <dbReference type="NCBI Taxonomy" id="527326"/>
    <lineage>
        <taxon>Bacteria</taxon>
        <taxon>Bacillati</taxon>
        <taxon>Actinomycetota</taxon>
        <taxon>Actinomycetes</taxon>
        <taxon>Micrococcales</taxon>
        <taxon>Bogoriellaceae</taxon>
        <taxon>Georgenia</taxon>
    </lineage>
</organism>
<dbReference type="EMBL" id="WHJE01000001">
    <property type="protein sequence ID" value="KAE8766163.1"/>
    <property type="molecule type" value="Genomic_DNA"/>
</dbReference>
<keyword evidence="1" id="KW-0472">Membrane</keyword>
<protein>
    <submittedName>
        <fullName evidence="2">Uncharacterized protein</fullName>
    </submittedName>
</protein>
<dbReference type="Proteomes" id="UP000451860">
    <property type="component" value="Unassembled WGS sequence"/>
</dbReference>
<evidence type="ECO:0000256" key="1">
    <source>
        <dbReference type="SAM" id="Phobius"/>
    </source>
</evidence>
<dbReference type="AlphaFoldDB" id="A0A7J5UV69"/>
<reference evidence="2 3" key="1">
    <citation type="submission" date="2019-10" db="EMBL/GenBank/DDBJ databases">
        <title>Georgenia wutianyii sp. nov. and Georgenia yuyongxinii sp. nov. isolated from plateau pika (Ochotona curzoniae) in the Qinghai-Tibet plateau of China.</title>
        <authorList>
            <person name="Tian Z."/>
        </authorList>
    </citation>
    <scope>NUCLEOTIDE SEQUENCE [LARGE SCALE GENOMIC DNA]</scope>
    <source>
        <strain evidence="2 3">DSM 21501</strain>
    </source>
</reference>